<proteinExistence type="predicted"/>
<dbReference type="PANTHER" id="PTHR10584:SF167">
    <property type="entry name" value="PFKB DOMAIN PROTEIN"/>
    <property type="match status" value="1"/>
</dbReference>
<dbReference type="EMBL" id="DVNM01000041">
    <property type="protein sequence ID" value="HIU69695.1"/>
    <property type="molecule type" value="Genomic_DNA"/>
</dbReference>
<sequence length="295" mass="32317">MNGVGVICPVTVDCLFSGFDTFPVPGEEKYAKHFEMQLGGGSTVIPVRLRQLGVETRLGTFLGQDTLSSCAEQLLAQQGFTDYVNLYTGSGCPVIISSVFSLPQDRCFLTYTEDFTDKDLPADTVYSFLKGSKICFAPESPAVAEKLHRDGTLLVFDVGWHDDLDVENYKEILQYVDFFSPNEKEALKMTGCETVEEALKCLRQYTRCPIVKTGKTGCVAYDGQTFIHADAVSSLKAVDTTGAGDNFLTGLVYGLYRALPLQQCMQIANITGGLSTTGLGCYGRRYTSDDIAFYL</sequence>
<dbReference type="AlphaFoldDB" id="A0A9D1SPK7"/>
<dbReference type="InterPro" id="IPR029056">
    <property type="entry name" value="Ribokinase-like"/>
</dbReference>
<evidence type="ECO:0000256" key="1">
    <source>
        <dbReference type="ARBA" id="ARBA00022679"/>
    </source>
</evidence>
<evidence type="ECO:0000313" key="4">
    <source>
        <dbReference type="EMBL" id="HIU69695.1"/>
    </source>
</evidence>
<reference evidence="4" key="2">
    <citation type="journal article" date="2021" name="PeerJ">
        <title>Extensive microbial diversity within the chicken gut microbiome revealed by metagenomics and culture.</title>
        <authorList>
            <person name="Gilroy R."/>
            <person name="Ravi A."/>
            <person name="Getino M."/>
            <person name="Pursley I."/>
            <person name="Horton D.L."/>
            <person name="Alikhan N.F."/>
            <person name="Baker D."/>
            <person name="Gharbi K."/>
            <person name="Hall N."/>
            <person name="Watson M."/>
            <person name="Adriaenssens E.M."/>
            <person name="Foster-Nyarko E."/>
            <person name="Jarju S."/>
            <person name="Secka A."/>
            <person name="Antonio M."/>
            <person name="Oren A."/>
            <person name="Chaudhuri R.R."/>
            <person name="La Ragione R."/>
            <person name="Hildebrand F."/>
            <person name="Pallen M.J."/>
        </authorList>
    </citation>
    <scope>NUCLEOTIDE SEQUENCE</scope>
    <source>
        <strain evidence="4">CHK176-6737</strain>
    </source>
</reference>
<dbReference type="Proteomes" id="UP000824125">
    <property type="component" value="Unassembled WGS sequence"/>
</dbReference>
<evidence type="ECO:0000259" key="3">
    <source>
        <dbReference type="Pfam" id="PF00294"/>
    </source>
</evidence>
<accession>A0A9D1SPK7</accession>
<reference evidence="4" key="1">
    <citation type="submission" date="2020-10" db="EMBL/GenBank/DDBJ databases">
        <authorList>
            <person name="Gilroy R."/>
        </authorList>
    </citation>
    <scope>NUCLEOTIDE SEQUENCE</scope>
    <source>
        <strain evidence="4">CHK176-6737</strain>
    </source>
</reference>
<comment type="caution">
    <text evidence="4">The sequence shown here is derived from an EMBL/GenBank/DDBJ whole genome shotgun (WGS) entry which is preliminary data.</text>
</comment>
<keyword evidence="2 4" id="KW-0418">Kinase</keyword>
<protein>
    <submittedName>
        <fullName evidence="4">Carbohydrate kinase family protein</fullName>
    </submittedName>
</protein>
<keyword evidence="1" id="KW-0808">Transferase</keyword>
<evidence type="ECO:0000256" key="2">
    <source>
        <dbReference type="ARBA" id="ARBA00022777"/>
    </source>
</evidence>
<dbReference type="Pfam" id="PF00294">
    <property type="entry name" value="PfkB"/>
    <property type="match status" value="1"/>
</dbReference>
<name>A0A9D1SPK7_9FIRM</name>
<gene>
    <name evidence="4" type="ORF">IAD23_07055</name>
</gene>
<feature type="domain" description="Carbohydrate kinase PfkB" evidence="3">
    <location>
        <begin position="25"/>
        <end position="282"/>
    </location>
</feature>
<dbReference type="InterPro" id="IPR011611">
    <property type="entry name" value="PfkB_dom"/>
</dbReference>
<organism evidence="4 5">
    <name type="scientific">Candidatus Scybalenecus merdavium</name>
    <dbReference type="NCBI Taxonomy" id="2840939"/>
    <lineage>
        <taxon>Bacteria</taxon>
        <taxon>Bacillati</taxon>
        <taxon>Bacillota</taxon>
        <taxon>Clostridia</taxon>
        <taxon>Eubacteriales</taxon>
        <taxon>Oscillospiraceae</taxon>
        <taxon>Oscillospiraceae incertae sedis</taxon>
        <taxon>Candidatus Scybalenecus</taxon>
    </lineage>
</organism>
<evidence type="ECO:0000313" key="5">
    <source>
        <dbReference type="Proteomes" id="UP000824125"/>
    </source>
</evidence>
<dbReference type="SUPFAM" id="SSF53613">
    <property type="entry name" value="Ribokinase-like"/>
    <property type="match status" value="1"/>
</dbReference>
<dbReference type="GO" id="GO:0016301">
    <property type="term" value="F:kinase activity"/>
    <property type="evidence" value="ECO:0007669"/>
    <property type="project" value="UniProtKB-KW"/>
</dbReference>
<dbReference type="PANTHER" id="PTHR10584">
    <property type="entry name" value="SUGAR KINASE"/>
    <property type="match status" value="1"/>
</dbReference>
<dbReference type="Gene3D" id="3.40.1190.20">
    <property type="match status" value="1"/>
</dbReference>